<comment type="caution">
    <text evidence="5">The sequence shown here is derived from an EMBL/GenBank/DDBJ whole genome shotgun (WGS) entry which is preliminary data.</text>
</comment>
<evidence type="ECO:0000313" key="5">
    <source>
        <dbReference type="EMBL" id="GAF85826.1"/>
    </source>
</evidence>
<dbReference type="PANTHER" id="PTHR43884:SF20">
    <property type="entry name" value="ACYL-COA DEHYDROGENASE FADE28"/>
    <property type="match status" value="1"/>
</dbReference>
<dbReference type="Gene3D" id="1.20.140.10">
    <property type="entry name" value="Butyryl-CoA Dehydrogenase, subunit A, domain 3"/>
    <property type="match status" value="1"/>
</dbReference>
<dbReference type="SUPFAM" id="SSF47203">
    <property type="entry name" value="Acyl-CoA dehydrogenase C-terminal domain-like"/>
    <property type="match status" value="1"/>
</dbReference>
<keyword evidence="3" id="KW-0560">Oxidoreductase</keyword>
<organism evidence="5">
    <name type="scientific">marine sediment metagenome</name>
    <dbReference type="NCBI Taxonomy" id="412755"/>
    <lineage>
        <taxon>unclassified sequences</taxon>
        <taxon>metagenomes</taxon>
        <taxon>ecological metagenomes</taxon>
    </lineage>
</organism>
<accession>X0TES9</accession>
<dbReference type="Pfam" id="PF00441">
    <property type="entry name" value="Acyl-CoA_dh_1"/>
    <property type="match status" value="1"/>
</dbReference>
<evidence type="ECO:0000256" key="2">
    <source>
        <dbReference type="ARBA" id="ARBA00022827"/>
    </source>
</evidence>
<dbReference type="AlphaFoldDB" id="X0TES9"/>
<sequence length="122" mass="13729">LDMSVAYAKERIQFGRPIGSFQAIQHHCANMVTDVDGSRFITYQAAWMVSEGLPAVMEVSMAKAWVNEAYRRVTQLGHQIHGGIGFCMDHDMPLYFKRAKAAEPTFGSADWHREIVARELGL</sequence>
<dbReference type="EMBL" id="BARS01001225">
    <property type="protein sequence ID" value="GAF85826.1"/>
    <property type="molecule type" value="Genomic_DNA"/>
</dbReference>
<evidence type="ECO:0000256" key="3">
    <source>
        <dbReference type="ARBA" id="ARBA00023002"/>
    </source>
</evidence>
<dbReference type="CDD" id="cd00567">
    <property type="entry name" value="ACAD"/>
    <property type="match status" value="1"/>
</dbReference>
<evidence type="ECO:0000256" key="1">
    <source>
        <dbReference type="ARBA" id="ARBA00022630"/>
    </source>
</evidence>
<dbReference type="InterPro" id="IPR036250">
    <property type="entry name" value="AcylCo_DH-like_C"/>
</dbReference>
<protein>
    <recommendedName>
        <fullName evidence="4">Acyl-CoA dehydrogenase/oxidase C-terminal domain-containing protein</fullName>
    </recommendedName>
</protein>
<reference evidence="5" key="1">
    <citation type="journal article" date="2014" name="Front. Microbiol.">
        <title>High frequency of phylogenetically diverse reductive dehalogenase-homologous genes in deep subseafloor sedimentary metagenomes.</title>
        <authorList>
            <person name="Kawai M."/>
            <person name="Futagami T."/>
            <person name="Toyoda A."/>
            <person name="Takaki Y."/>
            <person name="Nishi S."/>
            <person name="Hori S."/>
            <person name="Arai W."/>
            <person name="Tsubouchi T."/>
            <person name="Morono Y."/>
            <person name="Uchiyama I."/>
            <person name="Ito T."/>
            <person name="Fujiyama A."/>
            <person name="Inagaki F."/>
            <person name="Takami H."/>
        </authorList>
    </citation>
    <scope>NUCLEOTIDE SEQUENCE</scope>
    <source>
        <strain evidence="5">Expedition CK06-06</strain>
    </source>
</reference>
<dbReference type="GO" id="GO:0003995">
    <property type="term" value="F:acyl-CoA dehydrogenase activity"/>
    <property type="evidence" value="ECO:0007669"/>
    <property type="project" value="TreeGrafter"/>
</dbReference>
<proteinExistence type="predicted"/>
<evidence type="ECO:0000259" key="4">
    <source>
        <dbReference type="Pfam" id="PF00441"/>
    </source>
</evidence>
<dbReference type="InterPro" id="IPR009075">
    <property type="entry name" value="AcylCo_DH/oxidase_C"/>
</dbReference>
<keyword evidence="2" id="KW-0274">FAD</keyword>
<name>X0TES9_9ZZZZ</name>
<keyword evidence="1" id="KW-0285">Flavoprotein</keyword>
<dbReference type="PANTHER" id="PTHR43884">
    <property type="entry name" value="ACYL-COA DEHYDROGENASE"/>
    <property type="match status" value="1"/>
</dbReference>
<feature type="non-terminal residue" evidence="5">
    <location>
        <position position="1"/>
    </location>
</feature>
<feature type="domain" description="Acyl-CoA dehydrogenase/oxidase C-terminal" evidence="4">
    <location>
        <begin position="1"/>
        <end position="120"/>
    </location>
</feature>
<gene>
    <name evidence="5" type="ORF">S01H1_02520</name>
</gene>